<dbReference type="InParanoid" id="F6XN14"/>
<sequence length="158" mass="17212">MEVDDDEVAAPLFSGLHLWHDPMARTHLAKYHLKDLYQKYATSHVGIKSPSNTDTSINEKSVSSYLTEIAESPKLQARNSSVVSPKSNINACSNDQSTFPPLSAFLQFIKDVEANQLPNHALPGKSPQSVLGVVKSCMLPTTIETVPSPDSADSDYIV</sequence>
<dbReference type="Ensembl" id="ENSCINT00000025144.2">
    <property type="protein sequence ID" value="ENSCINP00000024898.2"/>
    <property type="gene ID" value="ENSCING00000013589.2"/>
</dbReference>
<dbReference type="Proteomes" id="UP000008144">
    <property type="component" value="Chromosome 4"/>
</dbReference>
<keyword evidence="2" id="KW-1185">Reference proteome</keyword>
<reference evidence="1" key="3">
    <citation type="submission" date="2025-08" db="UniProtKB">
        <authorList>
            <consortium name="Ensembl"/>
        </authorList>
    </citation>
    <scope>IDENTIFICATION</scope>
</reference>
<dbReference type="AlphaFoldDB" id="F6XN14"/>
<proteinExistence type="predicted"/>
<name>F6XN14_CIOIN</name>
<organism evidence="1 2">
    <name type="scientific">Ciona intestinalis</name>
    <name type="common">Transparent sea squirt</name>
    <name type="synonym">Ascidia intestinalis</name>
    <dbReference type="NCBI Taxonomy" id="7719"/>
    <lineage>
        <taxon>Eukaryota</taxon>
        <taxon>Metazoa</taxon>
        <taxon>Chordata</taxon>
        <taxon>Tunicata</taxon>
        <taxon>Ascidiacea</taxon>
        <taxon>Phlebobranchia</taxon>
        <taxon>Cionidae</taxon>
        <taxon>Ciona</taxon>
    </lineage>
</organism>
<evidence type="ECO:0000313" key="2">
    <source>
        <dbReference type="Proteomes" id="UP000008144"/>
    </source>
</evidence>
<dbReference type="EMBL" id="EAAA01001942">
    <property type="status" value="NOT_ANNOTATED_CDS"/>
    <property type="molecule type" value="Genomic_DNA"/>
</dbReference>
<reference evidence="1" key="2">
    <citation type="journal article" date="2008" name="Genome Biol.">
        <title>Improved genome assembly and evidence-based global gene model set for the chordate Ciona intestinalis: new insight into intron and operon populations.</title>
        <authorList>
            <person name="Satou Y."/>
            <person name="Mineta K."/>
            <person name="Ogasawara M."/>
            <person name="Sasakura Y."/>
            <person name="Shoguchi E."/>
            <person name="Ueno K."/>
            <person name="Yamada L."/>
            <person name="Matsumoto J."/>
            <person name="Wasserscheid J."/>
            <person name="Dewar K."/>
            <person name="Wiley G.B."/>
            <person name="Macmil S.L."/>
            <person name="Roe B.A."/>
            <person name="Zeller R.W."/>
            <person name="Hastings K.E."/>
            <person name="Lemaire P."/>
            <person name="Lindquist E."/>
            <person name="Endo T."/>
            <person name="Hotta K."/>
            <person name="Inaba K."/>
        </authorList>
    </citation>
    <scope>NUCLEOTIDE SEQUENCE [LARGE SCALE GENOMIC DNA]</scope>
    <source>
        <strain evidence="1">wild type</strain>
    </source>
</reference>
<protein>
    <submittedName>
        <fullName evidence="1">Uncharacterized protein</fullName>
    </submittedName>
</protein>
<evidence type="ECO:0000313" key="1">
    <source>
        <dbReference type="Ensembl" id="ENSCINP00000024898.2"/>
    </source>
</evidence>
<accession>F6XN14</accession>
<dbReference type="HOGENOM" id="CLU_1668783_0_0_1"/>
<reference evidence="2" key="1">
    <citation type="journal article" date="2002" name="Science">
        <title>The draft genome of Ciona intestinalis: insights into chordate and vertebrate origins.</title>
        <authorList>
            <person name="Dehal P."/>
            <person name="Satou Y."/>
            <person name="Campbell R.K."/>
            <person name="Chapman J."/>
            <person name="Degnan B."/>
            <person name="De Tomaso A."/>
            <person name="Davidson B."/>
            <person name="Di Gregorio A."/>
            <person name="Gelpke M."/>
            <person name="Goodstein D.M."/>
            <person name="Harafuji N."/>
            <person name="Hastings K.E."/>
            <person name="Ho I."/>
            <person name="Hotta K."/>
            <person name="Huang W."/>
            <person name="Kawashima T."/>
            <person name="Lemaire P."/>
            <person name="Martinez D."/>
            <person name="Meinertzhagen I.A."/>
            <person name="Necula S."/>
            <person name="Nonaka M."/>
            <person name="Putnam N."/>
            <person name="Rash S."/>
            <person name="Saiga H."/>
            <person name="Satake M."/>
            <person name="Terry A."/>
            <person name="Yamada L."/>
            <person name="Wang H.G."/>
            <person name="Awazu S."/>
            <person name="Azumi K."/>
            <person name="Boore J."/>
            <person name="Branno M."/>
            <person name="Chin-Bow S."/>
            <person name="DeSantis R."/>
            <person name="Doyle S."/>
            <person name="Francino P."/>
            <person name="Keys D.N."/>
            <person name="Haga S."/>
            <person name="Hayashi H."/>
            <person name="Hino K."/>
            <person name="Imai K.S."/>
            <person name="Inaba K."/>
            <person name="Kano S."/>
            <person name="Kobayashi K."/>
            <person name="Kobayashi M."/>
            <person name="Lee B.I."/>
            <person name="Makabe K.W."/>
            <person name="Manohar C."/>
            <person name="Matassi G."/>
            <person name="Medina M."/>
            <person name="Mochizuki Y."/>
            <person name="Mount S."/>
            <person name="Morishita T."/>
            <person name="Miura S."/>
            <person name="Nakayama A."/>
            <person name="Nishizaka S."/>
            <person name="Nomoto H."/>
            <person name="Ohta F."/>
            <person name="Oishi K."/>
            <person name="Rigoutsos I."/>
            <person name="Sano M."/>
            <person name="Sasaki A."/>
            <person name="Sasakura Y."/>
            <person name="Shoguchi E."/>
            <person name="Shin-i T."/>
            <person name="Spagnuolo A."/>
            <person name="Stainier D."/>
            <person name="Suzuki M.M."/>
            <person name="Tassy O."/>
            <person name="Takatori N."/>
            <person name="Tokuoka M."/>
            <person name="Yagi K."/>
            <person name="Yoshizaki F."/>
            <person name="Wada S."/>
            <person name="Zhang C."/>
            <person name="Hyatt P.D."/>
            <person name="Larimer F."/>
            <person name="Detter C."/>
            <person name="Doggett N."/>
            <person name="Glavina T."/>
            <person name="Hawkins T."/>
            <person name="Richardson P."/>
            <person name="Lucas S."/>
            <person name="Kohara Y."/>
            <person name="Levine M."/>
            <person name="Satoh N."/>
            <person name="Rokhsar D.S."/>
        </authorList>
    </citation>
    <scope>NUCLEOTIDE SEQUENCE [LARGE SCALE GENOMIC DNA]</scope>
</reference>
<reference evidence="1" key="4">
    <citation type="submission" date="2025-09" db="UniProtKB">
        <authorList>
            <consortium name="Ensembl"/>
        </authorList>
    </citation>
    <scope>IDENTIFICATION</scope>
</reference>